<dbReference type="InterPro" id="IPR014177">
    <property type="entry name" value="Formate_DH_TAT-contain"/>
</dbReference>
<reference evidence="1 2" key="1">
    <citation type="journal article" date="2014" name="Int. J. Syst. Evol. Microbiol.">
        <title>Complete genome sequence of Corynebacterium casei LMG S-19264T (=DSM 44701T), isolated from a smear-ripened cheese.</title>
        <authorList>
            <consortium name="US DOE Joint Genome Institute (JGI-PGF)"/>
            <person name="Walter F."/>
            <person name="Albersmeier A."/>
            <person name="Kalinowski J."/>
            <person name="Ruckert C."/>
        </authorList>
    </citation>
    <scope>NUCLEOTIDE SEQUENCE [LARGE SCALE GENOMIC DNA]</scope>
    <source>
        <strain evidence="1 2">CGMCC 1.9161</strain>
    </source>
</reference>
<dbReference type="EMBL" id="BMMF01000011">
    <property type="protein sequence ID" value="GGK45170.1"/>
    <property type="molecule type" value="Genomic_DNA"/>
</dbReference>
<accession>A0A917QDA4</accession>
<proteinExistence type="predicted"/>
<protein>
    <recommendedName>
        <fullName evidence="3">Formate dehydrogenase region TAT target</fullName>
    </recommendedName>
</protein>
<sequence>MRKTHKDESAKVALDRRGFLRAVGGAGSLAAAVAVSPLAGSEAQASETADEKVKARYQETAHVQAFYRTNRY</sequence>
<gene>
    <name evidence="1" type="ORF">GCM10011322_35430</name>
</gene>
<organism evidence="1 2">
    <name type="scientific">Salinarimonas ramus</name>
    <dbReference type="NCBI Taxonomy" id="690164"/>
    <lineage>
        <taxon>Bacteria</taxon>
        <taxon>Pseudomonadati</taxon>
        <taxon>Pseudomonadota</taxon>
        <taxon>Alphaproteobacteria</taxon>
        <taxon>Hyphomicrobiales</taxon>
        <taxon>Salinarimonadaceae</taxon>
        <taxon>Salinarimonas</taxon>
    </lineage>
</organism>
<dbReference type="NCBIfam" id="TIGR02811">
    <property type="entry name" value="formate_TAT"/>
    <property type="match status" value="1"/>
</dbReference>
<dbReference type="InterPro" id="IPR019546">
    <property type="entry name" value="TAT_signal_bac_arc"/>
</dbReference>
<dbReference type="RefSeq" id="WP_188914591.1">
    <property type="nucleotide sequence ID" value="NZ_BMMF01000011.1"/>
</dbReference>
<name>A0A917QDA4_9HYPH</name>
<keyword evidence="2" id="KW-1185">Reference proteome</keyword>
<evidence type="ECO:0000313" key="2">
    <source>
        <dbReference type="Proteomes" id="UP000600449"/>
    </source>
</evidence>
<dbReference type="PIRSF" id="PIRSF036704">
    <property type="entry name" value="UCP036704"/>
    <property type="match status" value="1"/>
</dbReference>
<evidence type="ECO:0008006" key="3">
    <source>
        <dbReference type="Google" id="ProtNLM"/>
    </source>
</evidence>
<dbReference type="InterPro" id="IPR006311">
    <property type="entry name" value="TAT_signal"/>
</dbReference>
<dbReference type="PROSITE" id="PS51318">
    <property type="entry name" value="TAT"/>
    <property type="match status" value="1"/>
</dbReference>
<comment type="caution">
    <text evidence="1">The sequence shown here is derived from an EMBL/GenBank/DDBJ whole genome shotgun (WGS) entry which is preliminary data.</text>
</comment>
<evidence type="ECO:0000313" key="1">
    <source>
        <dbReference type="EMBL" id="GGK45170.1"/>
    </source>
</evidence>
<dbReference type="NCBIfam" id="TIGR01409">
    <property type="entry name" value="TAT_signal_seq"/>
    <property type="match status" value="1"/>
</dbReference>
<dbReference type="AlphaFoldDB" id="A0A917QDA4"/>
<dbReference type="Proteomes" id="UP000600449">
    <property type="component" value="Unassembled WGS sequence"/>
</dbReference>